<reference evidence="3" key="4">
    <citation type="submission" date="2024-02" db="EMBL/GenBank/DDBJ databases">
        <title>Comparative genomics of Cryptococcus and Kwoniella reveals pathogenesis evolution and contrasting modes of karyotype evolution via chromosome fusion or intercentromeric recombination.</title>
        <authorList>
            <person name="Coelho M.A."/>
            <person name="David-Palma M."/>
            <person name="Shea T."/>
            <person name="Bowers K."/>
            <person name="McGinley-Smith S."/>
            <person name="Mohammad A.W."/>
            <person name="Gnirke A."/>
            <person name="Yurkov A.M."/>
            <person name="Nowrousian M."/>
            <person name="Sun S."/>
            <person name="Cuomo C.A."/>
            <person name="Heitman J."/>
        </authorList>
    </citation>
    <scope>NUCLEOTIDE SEQUENCE</scope>
    <source>
        <strain evidence="3">CBS 10118</strain>
    </source>
</reference>
<keyword evidence="4" id="KW-1185">Reference proteome</keyword>
<organism evidence="2">
    <name type="scientific">Kwoniella bestiolae CBS 10118</name>
    <dbReference type="NCBI Taxonomy" id="1296100"/>
    <lineage>
        <taxon>Eukaryota</taxon>
        <taxon>Fungi</taxon>
        <taxon>Dikarya</taxon>
        <taxon>Basidiomycota</taxon>
        <taxon>Agaricomycotina</taxon>
        <taxon>Tremellomycetes</taxon>
        <taxon>Tremellales</taxon>
        <taxon>Cryptococcaceae</taxon>
        <taxon>Kwoniella</taxon>
    </lineage>
</organism>
<feature type="compositionally biased region" description="Polar residues" evidence="1">
    <location>
        <begin position="17"/>
        <end position="44"/>
    </location>
</feature>
<dbReference type="EMBL" id="CP144541">
    <property type="protein sequence ID" value="WVW80680.1"/>
    <property type="molecule type" value="Genomic_DNA"/>
</dbReference>
<dbReference type="EMBL" id="KI894018">
    <property type="protein sequence ID" value="OCF29847.1"/>
    <property type="molecule type" value="Genomic_DNA"/>
</dbReference>
<dbReference type="Proteomes" id="UP000092730">
    <property type="component" value="Chromosome 1"/>
</dbReference>
<sequence>MTRSKRKSRQSRTPRTGTRTCTAIPSTPANEQQIPKEPSTSPLENEQVEREVDYKKIDHLRIEMQEDTCIGQTRLDPEVYKDLILERHTLFSREEIVGQKIQIQPQPQACSEDIRASLNESLAPSSASSIYAGAQEQVQSWGSTPTVFSPSPSTNSPPPLSIASFFDQDVPSGSSVSDIIPADPSSLRQNLEPEAPQQPPRDK</sequence>
<dbReference type="GeneID" id="30205759"/>
<feature type="compositionally biased region" description="Basic residues" evidence="1">
    <location>
        <begin position="1"/>
        <end position="12"/>
    </location>
</feature>
<protein>
    <submittedName>
        <fullName evidence="2">Uncharacterized protein</fullName>
    </submittedName>
</protein>
<proteinExistence type="predicted"/>
<reference evidence="2" key="3">
    <citation type="submission" date="2014-01" db="EMBL/GenBank/DDBJ databases">
        <title>Evolution of pathogenesis and genome organization in the Tremellales.</title>
        <authorList>
            <person name="Cuomo C."/>
            <person name="Litvintseva A."/>
            <person name="Heitman J."/>
            <person name="Chen Y."/>
            <person name="Sun S."/>
            <person name="Springer D."/>
            <person name="Dromer F."/>
            <person name="Young S."/>
            <person name="Zeng Q."/>
            <person name="Chapman S."/>
            <person name="Gujja S."/>
            <person name="Saif S."/>
            <person name="Birren B."/>
        </authorList>
    </citation>
    <scope>NUCLEOTIDE SEQUENCE</scope>
    <source>
        <strain evidence="2">CBS 10118</strain>
    </source>
</reference>
<feature type="compositionally biased region" description="Low complexity" evidence="1">
    <location>
        <begin position="143"/>
        <end position="154"/>
    </location>
</feature>
<feature type="region of interest" description="Disordered" evidence="1">
    <location>
        <begin position="1"/>
        <end position="51"/>
    </location>
</feature>
<dbReference type="VEuPathDB" id="FungiDB:I302_01360"/>
<name>A0A1B9GFM2_9TREE</name>
<reference evidence="2" key="1">
    <citation type="submission" date="2013-07" db="EMBL/GenBank/DDBJ databases">
        <title>The Genome Sequence of Cryptococcus bestiolae CBS10118.</title>
        <authorList>
            <consortium name="The Broad Institute Genome Sequencing Platform"/>
            <person name="Cuomo C."/>
            <person name="Litvintseva A."/>
            <person name="Chen Y."/>
            <person name="Heitman J."/>
            <person name="Sun S."/>
            <person name="Springer D."/>
            <person name="Dromer F."/>
            <person name="Young S.K."/>
            <person name="Zeng Q."/>
            <person name="Gargeya S."/>
            <person name="Fitzgerald M."/>
            <person name="Abouelleil A."/>
            <person name="Alvarado L."/>
            <person name="Berlin A.M."/>
            <person name="Chapman S.B."/>
            <person name="Dewar J."/>
            <person name="Goldberg J."/>
            <person name="Griggs A."/>
            <person name="Gujja S."/>
            <person name="Hansen M."/>
            <person name="Howarth C."/>
            <person name="Imamovic A."/>
            <person name="Larimer J."/>
            <person name="McCowan C."/>
            <person name="Murphy C."/>
            <person name="Pearson M."/>
            <person name="Priest M."/>
            <person name="Roberts A."/>
            <person name="Saif S."/>
            <person name="Shea T."/>
            <person name="Sykes S."/>
            <person name="Wortman J."/>
            <person name="Nusbaum C."/>
            <person name="Birren B."/>
        </authorList>
    </citation>
    <scope>NUCLEOTIDE SEQUENCE [LARGE SCALE GENOMIC DNA]</scope>
    <source>
        <strain evidence="2">CBS 10118</strain>
    </source>
</reference>
<evidence type="ECO:0000256" key="1">
    <source>
        <dbReference type="SAM" id="MobiDB-lite"/>
    </source>
</evidence>
<dbReference type="KEGG" id="kbi:30205759"/>
<accession>A0A1B9GFM2</accession>
<evidence type="ECO:0000313" key="4">
    <source>
        <dbReference type="Proteomes" id="UP000092730"/>
    </source>
</evidence>
<evidence type="ECO:0000313" key="2">
    <source>
        <dbReference type="EMBL" id="OCF29847.1"/>
    </source>
</evidence>
<evidence type="ECO:0000313" key="3">
    <source>
        <dbReference type="EMBL" id="WVW80680.1"/>
    </source>
</evidence>
<gene>
    <name evidence="2" type="ORF">I302_01360</name>
    <name evidence="3" type="ORF">I302_102666</name>
</gene>
<dbReference type="AlphaFoldDB" id="A0A1B9GFM2"/>
<feature type="region of interest" description="Disordered" evidence="1">
    <location>
        <begin position="139"/>
        <end position="203"/>
    </location>
</feature>
<dbReference type="RefSeq" id="XP_019050917.1">
    <property type="nucleotide sequence ID" value="XM_019188039.1"/>
</dbReference>
<reference evidence="3" key="2">
    <citation type="submission" date="2013-07" db="EMBL/GenBank/DDBJ databases">
        <authorList>
            <consortium name="The Broad Institute Genome Sequencing Platform"/>
            <person name="Cuomo C."/>
            <person name="Litvintseva A."/>
            <person name="Chen Y."/>
            <person name="Heitman J."/>
            <person name="Sun S."/>
            <person name="Springer D."/>
            <person name="Dromer F."/>
            <person name="Young S.K."/>
            <person name="Zeng Q."/>
            <person name="Gargeya S."/>
            <person name="Fitzgerald M."/>
            <person name="Abouelleil A."/>
            <person name="Alvarado L."/>
            <person name="Berlin A.M."/>
            <person name="Chapman S.B."/>
            <person name="Dewar J."/>
            <person name="Goldberg J."/>
            <person name="Griggs A."/>
            <person name="Gujja S."/>
            <person name="Hansen M."/>
            <person name="Howarth C."/>
            <person name="Imamovic A."/>
            <person name="Larimer J."/>
            <person name="McCowan C."/>
            <person name="Murphy C."/>
            <person name="Pearson M."/>
            <person name="Priest M."/>
            <person name="Roberts A."/>
            <person name="Saif S."/>
            <person name="Shea T."/>
            <person name="Sykes S."/>
            <person name="Wortman J."/>
            <person name="Nusbaum C."/>
            <person name="Birren B."/>
        </authorList>
    </citation>
    <scope>NUCLEOTIDE SEQUENCE</scope>
    <source>
        <strain evidence="3">CBS 10118</strain>
    </source>
</reference>